<evidence type="ECO:0000313" key="3">
    <source>
        <dbReference type="EMBL" id="CAL6027400.1"/>
    </source>
</evidence>
<evidence type="ECO:0000313" key="2">
    <source>
        <dbReference type="EMBL" id="CAI9950961.1"/>
    </source>
</evidence>
<reference evidence="3 4" key="2">
    <citation type="submission" date="2024-07" db="EMBL/GenBank/DDBJ databases">
        <authorList>
            <person name="Akdeniz Z."/>
        </authorList>
    </citation>
    <scope>NUCLEOTIDE SEQUENCE [LARGE SCALE GENOMIC DNA]</scope>
</reference>
<sequence length="128" mass="15379">MFQVFNSLRLLRARPIQRCLGLHLLVWLPHPWQPILFLLYYLLIIIKKSLYQIYSGQEQTENGENGNLEEIIENFEELKSGTEYTSLCFENGTRIIFTFQDVYYYSHKLSFILVLRQSIYFVIFWISL</sequence>
<name>A0AA86Q5L6_9EUKA</name>
<dbReference type="Proteomes" id="UP001642409">
    <property type="component" value="Unassembled WGS sequence"/>
</dbReference>
<evidence type="ECO:0000313" key="4">
    <source>
        <dbReference type="Proteomes" id="UP001642409"/>
    </source>
</evidence>
<keyword evidence="1" id="KW-0812">Transmembrane</keyword>
<organism evidence="2">
    <name type="scientific">Hexamita inflata</name>
    <dbReference type="NCBI Taxonomy" id="28002"/>
    <lineage>
        <taxon>Eukaryota</taxon>
        <taxon>Metamonada</taxon>
        <taxon>Diplomonadida</taxon>
        <taxon>Hexamitidae</taxon>
        <taxon>Hexamitinae</taxon>
        <taxon>Hexamita</taxon>
    </lineage>
</organism>
<evidence type="ECO:0000256" key="1">
    <source>
        <dbReference type="SAM" id="Phobius"/>
    </source>
</evidence>
<keyword evidence="1" id="KW-0472">Membrane</keyword>
<keyword evidence="1" id="KW-1133">Transmembrane helix</keyword>
<dbReference type="AlphaFoldDB" id="A0AA86Q5L6"/>
<dbReference type="EMBL" id="CATOUU010000819">
    <property type="protein sequence ID" value="CAI9950961.1"/>
    <property type="molecule type" value="Genomic_DNA"/>
</dbReference>
<gene>
    <name evidence="3" type="ORF">HINF_LOCUS31309</name>
    <name evidence="2" type="ORF">HINF_LOCUS38606</name>
</gene>
<feature type="transmembrane region" description="Helical" evidence="1">
    <location>
        <begin position="109"/>
        <end position="127"/>
    </location>
</feature>
<feature type="transmembrane region" description="Helical" evidence="1">
    <location>
        <begin position="20"/>
        <end position="43"/>
    </location>
</feature>
<keyword evidence="4" id="KW-1185">Reference proteome</keyword>
<comment type="caution">
    <text evidence="2">The sequence shown here is derived from an EMBL/GenBank/DDBJ whole genome shotgun (WGS) entry which is preliminary data.</text>
</comment>
<accession>A0AA86Q5L6</accession>
<dbReference type="EMBL" id="CAXDID020000104">
    <property type="protein sequence ID" value="CAL6027400.1"/>
    <property type="molecule type" value="Genomic_DNA"/>
</dbReference>
<reference evidence="2" key="1">
    <citation type="submission" date="2023-06" db="EMBL/GenBank/DDBJ databases">
        <authorList>
            <person name="Kurt Z."/>
        </authorList>
    </citation>
    <scope>NUCLEOTIDE SEQUENCE</scope>
</reference>
<protein>
    <submittedName>
        <fullName evidence="3">Hypothetical_protein</fullName>
    </submittedName>
</protein>
<proteinExistence type="predicted"/>